<feature type="transmembrane region" description="Helical" evidence="1">
    <location>
        <begin position="91"/>
        <end position="112"/>
    </location>
</feature>
<gene>
    <name evidence="2" type="ORF">DS743_07380</name>
</gene>
<keyword evidence="1" id="KW-0472">Membrane</keyword>
<protein>
    <submittedName>
        <fullName evidence="2">Uncharacterized protein</fullName>
    </submittedName>
</protein>
<evidence type="ECO:0000313" key="3">
    <source>
        <dbReference type="Proteomes" id="UP001524940"/>
    </source>
</evidence>
<feature type="transmembrane region" description="Helical" evidence="1">
    <location>
        <begin position="41"/>
        <end position="60"/>
    </location>
</feature>
<feature type="transmembrane region" description="Helical" evidence="1">
    <location>
        <begin position="124"/>
        <end position="145"/>
    </location>
</feature>
<evidence type="ECO:0000313" key="2">
    <source>
        <dbReference type="EMBL" id="MCR5971622.1"/>
    </source>
</evidence>
<keyword evidence="1" id="KW-1133">Transmembrane helix</keyword>
<proteinExistence type="predicted"/>
<evidence type="ECO:0000256" key="1">
    <source>
        <dbReference type="SAM" id="Phobius"/>
    </source>
</evidence>
<accession>A0ABT1XYB0</accession>
<dbReference type="Proteomes" id="UP001524940">
    <property type="component" value="Unassembled WGS sequence"/>
</dbReference>
<name>A0ABT1XYB0_LACLE</name>
<dbReference type="RefSeq" id="WP_035174904.1">
    <property type="nucleotide sequence ID" value="NZ_QOCY01000049.1"/>
</dbReference>
<organism evidence="2 3">
    <name type="scientific">Lactobacillus leichmannii</name>
    <dbReference type="NCBI Taxonomy" id="28039"/>
    <lineage>
        <taxon>Bacteria</taxon>
        <taxon>Bacillati</taxon>
        <taxon>Bacillota</taxon>
        <taxon>Bacilli</taxon>
        <taxon>Lactobacillales</taxon>
        <taxon>Lactobacillaceae</taxon>
        <taxon>Lactobacillus</taxon>
    </lineage>
</organism>
<reference evidence="2 3" key="1">
    <citation type="submission" date="2018-07" db="EMBL/GenBank/DDBJ databases">
        <title>Genome sequencing and assembly of Lactobacillus leichmannii.</title>
        <authorList>
            <person name="Rong J.-C."/>
            <person name="Li M.-Y."/>
            <person name="Zhang Q.-F."/>
            <person name="Chi N.-Y."/>
        </authorList>
    </citation>
    <scope>NUCLEOTIDE SEQUENCE [LARGE SCALE GENOMIC DNA]</scope>
    <source>
        <strain evidence="2 3">JCM 1148</strain>
    </source>
</reference>
<comment type="caution">
    <text evidence="2">The sequence shown here is derived from an EMBL/GenBank/DDBJ whole genome shotgun (WGS) entry which is preliminary data.</text>
</comment>
<keyword evidence="1" id="KW-0812">Transmembrane</keyword>
<feature type="transmembrane region" description="Helical" evidence="1">
    <location>
        <begin position="7"/>
        <end position="29"/>
    </location>
</feature>
<feature type="transmembrane region" description="Helical" evidence="1">
    <location>
        <begin position="67"/>
        <end position="85"/>
    </location>
</feature>
<sequence length="148" mass="16932">MKKRSFLLQNIVLVLMSVYSIMMSIVAINSNYYNGQELLSLAAYIPLLLFVLVDITAFFEEKIPFKWLFLLATLNLISVFSFTGAKITTFFSSPSLLSYLVNSVSVFCLYLLEKPAYFGNDTKANLRYICWSMPVLDLVINIFIICFD</sequence>
<keyword evidence="3" id="KW-1185">Reference proteome</keyword>
<dbReference type="EMBL" id="QOCY01000049">
    <property type="protein sequence ID" value="MCR5971622.1"/>
    <property type="molecule type" value="Genomic_DNA"/>
</dbReference>